<comment type="caution">
    <text evidence="1">The sequence shown here is derived from an EMBL/GenBank/DDBJ whole genome shotgun (WGS) entry which is preliminary data.</text>
</comment>
<protein>
    <submittedName>
        <fullName evidence="1">Uncharacterized protein</fullName>
    </submittedName>
</protein>
<evidence type="ECO:0000313" key="1">
    <source>
        <dbReference type="EMBL" id="GAJ20877.1"/>
    </source>
</evidence>
<dbReference type="AlphaFoldDB" id="X1VMN4"/>
<organism evidence="1">
    <name type="scientific">marine sediment metagenome</name>
    <dbReference type="NCBI Taxonomy" id="412755"/>
    <lineage>
        <taxon>unclassified sequences</taxon>
        <taxon>metagenomes</taxon>
        <taxon>ecological metagenomes</taxon>
    </lineage>
</organism>
<gene>
    <name evidence="1" type="ORF">S12H4_62702</name>
</gene>
<accession>X1VMN4</accession>
<feature type="non-terminal residue" evidence="1">
    <location>
        <position position="1"/>
    </location>
</feature>
<name>X1VMN4_9ZZZZ</name>
<reference evidence="1" key="1">
    <citation type="journal article" date="2014" name="Front. Microbiol.">
        <title>High frequency of phylogenetically diverse reductive dehalogenase-homologous genes in deep subseafloor sedimentary metagenomes.</title>
        <authorList>
            <person name="Kawai M."/>
            <person name="Futagami T."/>
            <person name="Toyoda A."/>
            <person name="Takaki Y."/>
            <person name="Nishi S."/>
            <person name="Hori S."/>
            <person name="Arai W."/>
            <person name="Tsubouchi T."/>
            <person name="Morono Y."/>
            <person name="Uchiyama I."/>
            <person name="Ito T."/>
            <person name="Fujiyama A."/>
            <person name="Inagaki F."/>
            <person name="Takami H."/>
        </authorList>
    </citation>
    <scope>NUCLEOTIDE SEQUENCE</scope>
    <source>
        <strain evidence="1">Expedition CK06-06</strain>
    </source>
</reference>
<proteinExistence type="predicted"/>
<sequence>RFGNDGYAFWFKLLEKVSSSENHVIDCRNPIKWQLLLAKTLTNEEQGAAIMDLLCDLEAIDAQLWHERKII</sequence>
<dbReference type="EMBL" id="BARW01042196">
    <property type="protein sequence ID" value="GAJ20877.1"/>
    <property type="molecule type" value="Genomic_DNA"/>
</dbReference>
<feature type="non-terminal residue" evidence="1">
    <location>
        <position position="71"/>
    </location>
</feature>